<organism evidence="1 2">
    <name type="scientific">Pseudomonas syringae pv. actinidiae ICMP 18807</name>
    <dbReference type="NCBI Taxonomy" id="1194404"/>
    <lineage>
        <taxon>Bacteria</taxon>
        <taxon>Pseudomonadati</taxon>
        <taxon>Pseudomonadota</taxon>
        <taxon>Gammaproteobacteria</taxon>
        <taxon>Pseudomonadales</taxon>
        <taxon>Pseudomonadaceae</taxon>
        <taxon>Pseudomonas</taxon>
        <taxon>Pseudomonas syringae</taxon>
    </lineage>
</organism>
<proteinExistence type="predicted"/>
<dbReference type="PATRIC" id="fig|1194404.4.peg.5847"/>
<comment type="caution">
    <text evidence="1">The sequence shown here is derived from an EMBL/GenBank/DDBJ whole genome shotgun (WGS) entry which is preliminary data.</text>
</comment>
<evidence type="ECO:0000313" key="1">
    <source>
        <dbReference type="EMBL" id="EPN41749.1"/>
    </source>
</evidence>
<evidence type="ECO:0000313" key="2">
    <source>
        <dbReference type="Proteomes" id="UP000015729"/>
    </source>
</evidence>
<sequence>TPGADSPITGERRQELEQWLRQIPDDPGELLRRKFRYEQQHQEKTR</sequence>
<protein>
    <submittedName>
        <fullName evidence="1">TPR domain-containing protein</fullName>
    </submittedName>
</protein>
<reference evidence="1 2" key="1">
    <citation type="journal article" date="2013" name="PLoS Pathog.">
        <title>Genomic analysis of the Kiwifruit pathogen Pseudomonas syringae pv. actinidiae provides insight into the origins of an emergent plant disease.</title>
        <authorList>
            <person name="McCann H.C."/>
            <person name="Rikkerink E.H."/>
            <person name="Bertels F."/>
            <person name="Fiers M."/>
            <person name="Lu A."/>
            <person name="Rees-George J."/>
            <person name="Andersen M.T."/>
            <person name="Gleave A.P."/>
            <person name="Haubold B."/>
            <person name="Wohlers M.W."/>
            <person name="Guttman D.S."/>
            <person name="Wang P.W."/>
            <person name="Straub C."/>
            <person name="Vanneste J.L."/>
            <person name="Rainey P.B."/>
            <person name="Templeton M.D."/>
        </authorList>
    </citation>
    <scope>NUCLEOTIDE SEQUENCE [LARGE SCALE GENOMIC DNA]</scope>
    <source>
        <strain evidence="1 2">ICMP 18807</strain>
    </source>
</reference>
<dbReference type="Proteomes" id="UP000015729">
    <property type="component" value="Unassembled WGS sequence"/>
</dbReference>
<dbReference type="EMBL" id="AOKG01001939">
    <property type="protein sequence ID" value="EPN41749.1"/>
    <property type="molecule type" value="Genomic_DNA"/>
</dbReference>
<gene>
    <name evidence="1" type="ORF">A244_28364</name>
</gene>
<name>S6USQ9_PSESF</name>
<dbReference type="AlphaFoldDB" id="S6USQ9"/>
<feature type="non-terminal residue" evidence="1">
    <location>
        <position position="1"/>
    </location>
</feature>
<accession>S6USQ9</accession>